<dbReference type="EMBL" id="PEUM01000062">
    <property type="protein sequence ID" value="PIV25313.1"/>
    <property type="molecule type" value="Genomic_DNA"/>
</dbReference>
<sequence length="580" mass="65558">MNPEHSHQETETASSLPNYIGMYAIPGYEAISPKGYYRYIRNEDQLPLIVAQAEENQAKKDKSFAWWENQIEQTPDNKRAGLIRQGLNNPDPAVQLACADMINRAPDNERAGLIRQGLDNHNPAVQRACARMVWQSPDNEQAGLRTKVLEIIRQGLNNPDPAVQRACVDMINRAPDNEQAGLRTKALEIIRQGLNNPDPTVQLACADMINRAPDNEQAGLIRQGLDNHEPAVQRACADMIGWAPDNERAGLRTKVLEIIRQGLDNPDPAVQRAWVDMIKQAPSNERAGLIRQGLDNHEPAVQRACANMIEWAPVNERAGLRTKVLETIQRGLDNPDPAVQRACADMIKWEPDNEKAGLIRQGLDNSDPAVLRACVDMIWRTPNNEQAELVKVLKEKGLTSLVIEPPLYKGSNMTPGRFQRAKFTKTGSETTLLGGELEGKAIVRQLTLEAFLTWKKLYDDHQLWHNNGFDYVPIEPIFSFRLNRRTGLVDVYTGVLDLNLADWKKISHEIITDENIPDNFISELEQDRDRILKVLDEMHIIHGHAHDANFCLRFERKRGNPVFSKKPRIYLIDFDQAISP</sequence>
<dbReference type="AlphaFoldDB" id="A0A2M7CI41"/>
<dbReference type="SUPFAM" id="SSF48371">
    <property type="entry name" value="ARM repeat"/>
    <property type="match status" value="1"/>
</dbReference>
<protein>
    <submittedName>
        <fullName evidence="1">Uncharacterized protein</fullName>
    </submittedName>
</protein>
<dbReference type="Gene3D" id="1.25.10.10">
    <property type="entry name" value="Leucine-rich Repeat Variant"/>
    <property type="match status" value="2"/>
</dbReference>
<gene>
    <name evidence="1" type="ORF">COS38_02265</name>
</gene>
<name>A0A2M7CI41_9BACT</name>
<proteinExistence type="predicted"/>
<accession>A0A2M7CI41</accession>
<dbReference type="Proteomes" id="UP000229966">
    <property type="component" value="Unassembled WGS sequence"/>
</dbReference>
<reference evidence="2" key="1">
    <citation type="submission" date="2017-09" db="EMBL/GenBank/DDBJ databases">
        <title>Depth-based differentiation of microbial function through sediment-hosted aquifers and enrichment of novel symbionts in the deep terrestrial subsurface.</title>
        <authorList>
            <person name="Probst A.J."/>
            <person name="Ladd B."/>
            <person name="Jarett J.K."/>
            <person name="Geller-Mcgrath D.E."/>
            <person name="Sieber C.M.K."/>
            <person name="Emerson J.B."/>
            <person name="Anantharaman K."/>
            <person name="Thomas B.C."/>
            <person name="Malmstrom R."/>
            <person name="Stieglmeier M."/>
            <person name="Klingl A."/>
            <person name="Woyke T."/>
            <person name="Ryan C.M."/>
            <person name="Banfield J.F."/>
        </authorList>
    </citation>
    <scope>NUCLEOTIDE SEQUENCE [LARGE SCALE GENOMIC DNA]</scope>
</reference>
<comment type="caution">
    <text evidence="1">The sequence shown here is derived from an EMBL/GenBank/DDBJ whole genome shotgun (WGS) entry which is preliminary data.</text>
</comment>
<evidence type="ECO:0000313" key="2">
    <source>
        <dbReference type="Proteomes" id="UP000229966"/>
    </source>
</evidence>
<evidence type="ECO:0000313" key="1">
    <source>
        <dbReference type="EMBL" id="PIV25313.1"/>
    </source>
</evidence>
<dbReference type="InterPro" id="IPR011989">
    <property type="entry name" value="ARM-like"/>
</dbReference>
<dbReference type="InterPro" id="IPR016024">
    <property type="entry name" value="ARM-type_fold"/>
</dbReference>
<organism evidence="1 2">
    <name type="scientific">Candidatus Berkelbacteria bacterium CG03_land_8_20_14_0_80_40_36</name>
    <dbReference type="NCBI Taxonomy" id="1974509"/>
    <lineage>
        <taxon>Bacteria</taxon>
        <taxon>Candidatus Berkelbacteria</taxon>
    </lineage>
</organism>